<dbReference type="EMBL" id="LSBJ02000010">
    <property type="protein sequence ID" value="OAQ58637.1"/>
    <property type="molecule type" value="Genomic_DNA"/>
</dbReference>
<dbReference type="RefSeq" id="XP_018136764.1">
    <property type="nucleotide sequence ID" value="XM_018288736.1"/>
</dbReference>
<protein>
    <submittedName>
        <fullName evidence="2">Acyl-CoA N-acyltransferase</fullName>
    </submittedName>
</protein>
<dbReference type="CDD" id="cd04301">
    <property type="entry name" value="NAT_SF"/>
    <property type="match status" value="1"/>
</dbReference>
<organism evidence="2 3">
    <name type="scientific">Pochonia chlamydosporia 170</name>
    <dbReference type="NCBI Taxonomy" id="1380566"/>
    <lineage>
        <taxon>Eukaryota</taxon>
        <taxon>Fungi</taxon>
        <taxon>Dikarya</taxon>
        <taxon>Ascomycota</taxon>
        <taxon>Pezizomycotina</taxon>
        <taxon>Sordariomycetes</taxon>
        <taxon>Hypocreomycetidae</taxon>
        <taxon>Hypocreales</taxon>
        <taxon>Clavicipitaceae</taxon>
        <taxon>Pochonia</taxon>
    </lineage>
</organism>
<dbReference type="KEGG" id="pchm:VFPPC_10349"/>
<keyword evidence="3" id="KW-1185">Reference proteome</keyword>
<dbReference type="InterPro" id="IPR016181">
    <property type="entry name" value="Acyl_CoA_acyltransferase"/>
</dbReference>
<dbReference type="GeneID" id="28852730"/>
<dbReference type="Gene3D" id="3.40.630.30">
    <property type="match status" value="1"/>
</dbReference>
<feature type="domain" description="N-acetyltransferase" evidence="1">
    <location>
        <begin position="27"/>
        <end position="193"/>
    </location>
</feature>
<dbReference type="InterPro" id="IPR000182">
    <property type="entry name" value="GNAT_dom"/>
</dbReference>
<dbReference type="GO" id="GO:0016747">
    <property type="term" value="F:acyltransferase activity, transferring groups other than amino-acyl groups"/>
    <property type="evidence" value="ECO:0007669"/>
    <property type="project" value="InterPro"/>
</dbReference>
<dbReference type="Proteomes" id="UP000078397">
    <property type="component" value="Unassembled WGS sequence"/>
</dbReference>
<gene>
    <name evidence="2" type="ORF">VFPPC_10349</name>
</gene>
<dbReference type="AlphaFoldDB" id="A0A179EZK7"/>
<sequence>MTTEYTIELIQPDEAGVAFFLTYYKAFRLEALQNDPSFFGSTYAREAPMPDEFWRNRVLNPSAKTYVAVDLADRGILSSVTMVRDVPVPPELRTHLANGTAHDEGDMMHWAVNGVYTAPRARRRGIAREVMTAAIKGTRDISSSEERPCLITVLVKNDNTSARALYEKLGFEVTECSEEEDTTRLVLWPADKK</sequence>
<reference evidence="2 3" key="1">
    <citation type="journal article" date="2016" name="PLoS Pathog.">
        <title>Biosynthesis of antibiotic leucinostatins in bio-control fungus Purpureocillium lilacinum and their inhibition on phytophthora revealed by genome mining.</title>
        <authorList>
            <person name="Wang G."/>
            <person name="Liu Z."/>
            <person name="Lin R."/>
            <person name="Li E."/>
            <person name="Mao Z."/>
            <person name="Ling J."/>
            <person name="Yang Y."/>
            <person name="Yin W.B."/>
            <person name="Xie B."/>
        </authorList>
    </citation>
    <scope>NUCLEOTIDE SEQUENCE [LARGE SCALE GENOMIC DNA]</scope>
    <source>
        <strain evidence="2">170</strain>
    </source>
</reference>
<name>A0A179EZK7_METCM</name>
<accession>A0A179EZK7</accession>
<evidence type="ECO:0000313" key="2">
    <source>
        <dbReference type="EMBL" id="OAQ58637.1"/>
    </source>
</evidence>
<comment type="caution">
    <text evidence="2">The sequence shown here is derived from an EMBL/GenBank/DDBJ whole genome shotgun (WGS) entry which is preliminary data.</text>
</comment>
<proteinExistence type="predicted"/>
<dbReference type="PROSITE" id="PS51186">
    <property type="entry name" value="GNAT"/>
    <property type="match status" value="1"/>
</dbReference>
<evidence type="ECO:0000313" key="3">
    <source>
        <dbReference type="Proteomes" id="UP000078397"/>
    </source>
</evidence>
<dbReference type="Pfam" id="PF13508">
    <property type="entry name" value="Acetyltransf_7"/>
    <property type="match status" value="1"/>
</dbReference>
<dbReference type="SUPFAM" id="SSF55729">
    <property type="entry name" value="Acyl-CoA N-acyltransferases (Nat)"/>
    <property type="match status" value="1"/>
</dbReference>
<evidence type="ECO:0000259" key="1">
    <source>
        <dbReference type="PROSITE" id="PS51186"/>
    </source>
</evidence>
<dbReference type="OrthoDB" id="41532at2759"/>